<dbReference type="Proteomes" id="UP000427071">
    <property type="component" value="Chromosome"/>
</dbReference>
<accession>A0A6B8VJI0</accession>
<proteinExistence type="predicted"/>
<protein>
    <submittedName>
        <fullName evidence="1">Uncharacterized protein</fullName>
    </submittedName>
</protein>
<organism evidence="1 2">
    <name type="scientific">Corynebacterium kalinowskii</name>
    <dbReference type="NCBI Taxonomy" id="2675216"/>
    <lineage>
        <taxon>Bacteria</taxon>
        <taxon>Bacillati</taxon>
        <taxon>Actinomycetota</taxon>
        <taxon>Actinomycetes</taxon>
        <taxon>Mycobacteriales</taxon>
        <taxon>Corynebacteriaceae</taxon>
        <taxon>Corynebacterium</taxon>
    </lineage>
</organism>
<evidence type="ECO:0000313" key="2">
    <source>
        <dbReference type="Proteomes" id="UP000427071"/>
    </source>
</evidence>
<keyword evidence="2" id="KW-1185">Reference proteome</keyword>
<evidence type="ECO:0000313" key="1">
    <source>
        <dbReference type="EMBL" id="QGU01624.1"/>
    </source>
</evidence>
<dbReference type="AlphaFoldDB" id="A0A6B8VJI0"/>
<dbReference type="KEGG" id="ckw:CKALI_03715"/>
<reference evidence="2" key="1">
    <citation type="submission" date="2019-11" db="EMBL/GenBank/DDBJ databases">
        <title>Complete genome sequence of Corynebacterium kalinowskii 1959, a novel Corynebacterium species isolated from soil of a small paddock in Vilsendorf, Germany.</title>
        <authorList>
            <person name="Schaffert L."/>
            <person name="Ruwe M."/>
            <person name="Milse J."/>
            <person name="Hanuschka K."/>
            <person name="Ortseifen V."/>
            <person name="Droste J."/>
            <person name="Brandt D."/>
            <person name="Schlueter L."/>
            <person name="Kutter Y."/>
            <person name="Vinke S."/>
            <person name="Viehoefer P."/>
            <person name="Jacob L."/>
            <person name="Luebke N.-C."/>
            <person name="Schulte-Berndt E."/>
            <person name="Hain C."/>
            <person name="Linder M."/>
            <person name="Schmidt P."/>
            <person name="Wollenschlaeger L."/>
            <person name="Luttermann T."/>
            <person name="Thieme E."/>
            <person name="Hassa J."/>
            <person name="Haak M."/>
            <person name="Wittchen M."/>
            <person name="Mentz A."/>
            <person name="Persicke M."/>
            <person name="Busche T."/>
            <person name="Ruckert C."/>
        </authorList>
    </citation>
    <scope>NUCLEOTIDE SEQUENCE [LARGE SCALE GENOMIC DNA]</scope>
    <source>
        <strain evidence="2">1959</strain>
    </source>
</reference>
<dbReference type="EMBL" id="CP046452">
    <property type="protein sequence ID" value="QGU01624.1"/>
    <property type="molecule type" value="Genomic_DNA"/>
</dbReference>
<sequence length="46" mass="5414">MPVFDKSSFEKYLLEQDRPQDEFPNGSLAKYLFDLDDAICERQQVS</sequence>
<name>A0A6B8VJI0_9CORY</name>
<gene>
    <name evidence="1" type="ORF">CKALI_03715</name>
</gene>